<dbReference type="Proteomes" id="UP000646365">
    <property type="component" value="Unassembled WGS sequence"/>
</dbReference>
<dbReference type="InterPro" id="IPR002575">
    <property type="entry name" value="Aminoglycoside_PTrfase"/>
</dbReference>
<feature type="domain" description="Aminoglycoside phosphotransferase" evidence="1">
    <location>
        <begin position="47"/>
        <end position="281"/>
    </location>
</feature>
<dbReference type="Pfam" id="PF01636">
    <property type="entry name" value="APH"/>
    <property type="match status" value="1"/>
</dbReference>
<gene>
    <name evidence="2" type="ORF">GCM10011611_25110</name>
</gene>
<dbReference type="SUPFAM" id="SSF56112">
    <property type="entry name" value="Protein kinase-like (PK-like)"/>
    <property type="match status" value="1"/>
</dbReference>
<keyword evidence="3" id="KW-1185">Reference proteome</keyword>
<evidence type="ECO:0000313" key="2">
    <source>
        <dbReference type="EMBL" id="GGF18214.1"/>
    </source>
</evidence>
<accession>A0A8J2YUK4</accession>
<reference evidence="2" key="2">
    <citation type="submission" date="2020-09" db="EMBL/GenBank/DDBJ databases">
        <authorList>
            <person name="Sun Q."/>
            <person name="Zhou Y."/>
        </authorList>
    </citation>
    <scope>NUCLEOTIDE SEQUENCE</scope>
    <source>
        <strain evidence="2">CGMCC 1.15725</strain>
    </source>
</reference>
<comment type="caution">
    <text evidence="2">The sequence shown here is derived from an EMBL/GenBank/DDBJ whole genome shotgun (WGS) entry which is preliminary data.</text>
</comment>
<dbReference type="EMBL" id="BMJQ01000006">
    <property type="protein sequence ID" value="GGF18214.1"/>
    <property type="molecule type" value="Genomic_DNA"/>
</dbReference>
<evidence type="ECO:0000259" key="1">
    <source>
        <dbReference type="Pfam" id="PF01636"/>
    </source>
</evidence>
<sequence>MFDPHALAHRAGLADRLRAHWPALRAADLVPLPMKGVAHDHLALGDLDLVVRVPRLSQWSMPAEAALAYQAEGFRRAAPSGVTPALHAVLPPDDLLPRGALVVDFVRGRAPRLPAELPALARALAAIHRVPTVPPRRRPPLADHAPNPIAATVDLLDNHARFLETATVAPSVKQALQHELAWARSFAREAEAAPIAAPIVLVATDTHPGNFLVGDDGIARFVDLEKTLYGLAAIDLAHATLYTSTQWDREVMAVLTADDLRHFHAAYAEAVGPDAWARLEPWIRPARRLTWLRTTLWAIRWQALAASDPDWAADRVEPSLIAHIRTRVADFTAAETVERLRAELAEE</sequence>
<dbReference type="InterPro" id="IPR011009">
    <property type="entry name" value="Kinase-like_dom_sf"/>
</dbReference>
<evidence type="ECO:0000313" key="3">
    <source>
        <dbReference type="Proteomes" id="UP000646365"/>
    </source>
</evidence>
<dbReference type="AlphaFoldDB" id="A0A8J2YUK4"/>
<dbReference type="RefSeq" id="WP_189046175.1">
    <property type="nucleotide sequence ID" value="NZ_BMJQ01000006.1"/>
</dbReference>
<reference evidence="2" key="1">
    <citation type="journal article" date="2014" name="Int. J. Syst. Evol. Microbiol.">
        <title>Complete genome sequence of Corynebacterium casei LMG S-19264T (=DSM 44701T), isolated from a smear-ripened cheese.</title>
        <authorList>
            <consortium name="US DOE Joint Genome Institute (JGI-PGF)"/>
            <person name="Walter F."/>
            <person name="Albersmeier A."/>
            <person name="Kalinowski J."/>
            <person name="Ruckert C."/>
        </authorList>
    </citation>
    <scope>NUCLEOTIDE SEQUENCE</scope>
    <source>
        <strain evidence="2">CGMCC 1.15725</strain>
    </source>
</reference>
<protein>
    <recommendedName>
        <fullName evidence="1">Aminoglycoside phosphotransferase domain-containing protein</fullName>
    </recommendedName>
</protein>
<dbReference type="Gene3D" id="3.90.1200.10">
    <property type="match status" value="1"/>
</dbReference>
<name>A0A8J2YUK4_9PROT</name>
<organism evidence="2 3">
    <name type="scientific">Aliidongia dinghuensis</name>
    <dbReference type="NCBI Taxonomy" id="1867774"/>
    <lineage>
        <taxon>Bacteria</taxon>
        <taxon>Pseudomonadati</taxon>
        <taxon>Pseudomonadota</taxon>
        <taxon>Alphaproteobacteria</taxon>
        <taxon>Rhodospirillales</taxon>
        <taxon>Dongiaceae</taxon>
        <taxon>Aliidongia</taxon>
    </lineage>
</organism>
<proteinExistence type="predicted"/>